<keyword evidence="3" id="KW-0862">Zinc</keyword>
<dbReference type="GO" id="GO:0016846">
    <property type="term" value="F:carbon-sulfur lyase activity"/>
    <property type="evidence" value="ECO:0007669"/>
    <property type="project" value="InterPro"/>
</dbReference>
<comment type="caution">
    <text evidence="5">The sequence shown here is derived from an EMBL/GenBank/DDBJ whole genome shotgun (WGS) entry which is preliminary data.</text>
</comment>
<reference evidence="5 6" key="1">
    <citation type="submission" date="2015-01" db="EMBL/GenBank/DDBJ databases">
        <title>Ahrensia donghaiensis sp. nov., a novel dimethylsulphoniopropionate-cleavage bacterium isolated from seawater and emended descriptions of the genus Ahrensia and Ahrensia kielensis.</title>
        <authorList>
            <person name="Liu J."/>
        </authorList>
    </citation>
    <scope>NUCLEOTIDE SEQUENCE [LARGE SCALE GENOMIC DNA]</scope>
    <source>
        <strain evidence="5 6">LZD062</strain>
    </source>
</reference>
<accession>A0A0M9GL03</accession>
<evidence type="ECO:0000256" key="3">
    <source>
        <dbReference type="ARBA" id="ARBA00022833"/>
    </source>
</evidence>
<dbReference type="InterPro" id="IPR006913">
    <property type="entry name" value="CENP-V/GFA"/>
</dbReference>
<evidence type="ECO:0000256" key="2">
    <source>
        <dbReference type="ARBA" id="ARBA00022723"/>
    </source>
</evidence>
<name>A0A0M9GL03_9HYPH</name>
<dbReference type="Pfam" id="PF04828">
    <property type="entry name" value="GFA"/>
    <property type="match status" value="1"/>
</dbReference>
<dbReference type="AlphaFoldDB" id="A0A0M9GL03"/>
<gene>
    <name evidence="5" type="ORF">SU32_16895</name>
</gene>
<keyword evidence="6" id="KW-1185">Reference proteome</keyword>
<evidence type="ECO:0000313" key="5">
    <source>
        <dbReference type="EMBL" id="KPA99875.1"/>
    </source>
</evidence>
<evidence type="ECO:0000313" key="6">
    <source>
        <dbReference type="Proteomes" id="UP000038011"/>
    </source>
</evidence>
<dbReference type="STRING" id="1514904.SU32_16895"/>
<protein>
    <recommendedName>
        <fullName evidence="4">CENP-V/GFA domain-containing protein</fullName>
    </recommendedName>
</protein>
<dbReference type="PATRIC" id="fig|1514904.3.peg.2840"/>
<dbReference type="EMBL" id="JXMU01000047">
    <property type="protein sequence ID" value="KPA99875.1"/>
    <property type="molecule type" value="Genomic_DNA"/>
</dbReference>
<dbReference type="GO" id="GO:0046872">
    <property type="term" value="F:metal ion binding"/>
    <property type="evidence" value="ECO:0007669"/>
    <property type="project" value="UniProtKB-KW"/>
</dbReference>
<feature type="domain" description="CENP-V/GFA" evidence="4">
    <location>
        <begin position="7"/>
        <end position="37"/>
    </location>
</feature>
<proteinExistence type="inferred from homology"/>
<dbReference type="Gene3D" id="3.90.1590.10">
    <property type="entry name" value="glutathione-dependent formaldehyde- activating enzyme (gfa)"/>
    <property type="match status" value="1"/>
</dbReference>
<sequence>MNMQQKLSCQCGQVNVEVEGPNIAVTECLCDSCRKAGAILSKLPGAPSILDSKEATLFVMHRKDRVRVVSGSESLKAYRLSPDAKTRRIVASCCNMPMMLEFQGGHWFSLYGQLWAEDQRPAPEFRTMTDDLEDPNLLPDDIPNLKQHSLAFYRRLFGAWVKMGFRNPKLVVEGELNV</sequence>
<evidence type="ECO:0000256" key="1">
    <source>
        <dbReference type="ARBA" id="ARBA00005495"/>
    </source>
</evidence>
<evidence type="ECO:0000259" key="4">
    <source>
        <dbReference type="Pfam" id="PF04828"/>
    </source>
</evidence>
<comment type="similarity">
    <text evidence="1">Belongs to the Gfa family.</text>
</comment>
<dbReference type="OrthoDB" id="7268727at2"/>
<organism evidence="5 6">
    <name type="scientific">Ahrensia marina</name>
    <dbReference type="NCBI Taxonomy" id="1514904"/>
    <lineage>
        <taxon>Bacteria</taxon>
        <taxon>Pseudomonadati</taxon>
        <taxon>Pseudomonadota</taxon>
        <taxon>Alphaproteobacteria</taxon>
        <taxon>Hyphomicrobiales</taxon>
        <taxon>Ahrensiaceae</taxon>
        <taxon>Ahrensia</taxon>
    </lineage>
</organism>
<dbReference type="Proteomes" id="UP000038011">
    <property type="component" value="Unassembled WGS sequence"/>
</dbReference>
<dbReference type="SUPFAM" id="SSF51316">
    <property type="entry name" value="Mss4-like"/>
    <property type="match status" value="1"/>
</dbReference>
<dbReference type="RefSeq" id="WP_054000555.1">
    <property type="nucleotide sequence ID" value="NZ_JXMU01000047.1"/>
</dbReference>
<keyword evidence="2" id="KW-0479">Metal-binding</keyword>
<dbReference type="InterPro" id="IPR011057">
    <property type="entry name" value="Mss4-like_sf"/>
</dbReference>